<dbReference type="KEGG" id="tpv:TP03_0224"/>
<dbReference type="EMBL" id="AAGK01000005">
    <property type="protein sequence ID" value="EAN30959.1"/>
    <property type="molecule type" value="Genomic_DNA"/>
</dbReference>
<keyword evidence="1" id="KW-0812">Transmembrane</keyword>
<protein>
    <submittedName>
        <fullName evidence="2">Uncharacterized protein</fullName>
    </submittedName>
</protein>
<proteinExistence type="predicted"/>
<name>Q4N0C5_THEPA</name>
<evidence type="ECO:0000313" key="2">
    <source>
        <dbReference type="EMBL" id="EAN30959.1"/>
    </source>
</evidence>
<sequence>MDFGELSLKPTAPKFRVHLFLLVVLVHAACDLLKTVFKRLGKLMDHLNVKFGGTPGEKLTFTEPGDFSKLLKKETYRPFRILKGVTMLLALFSEFLLPYVLFNKTTAVLKTNFQKQVESYAPFALVTFKLPDHPRDFLKSKAQLDQLMEEDYKQESSAKMNVFDFFNSLSDMTENSDEAIQQKLEEHVKLNSEKLQEDFDSNKHVIMNLTSFNRFVAFTISKAALHGLYVSVHALVSPENHNAFLNTFRKKR</sequence>
<comment type="caution">
    <text evidence="2">The sequence shown here is derived from an EMBL/GenBank/DDBJ whole genome shotgun (WGS) entry which is preliminary data.</text>
</comment>
<dbReference type="OMA" id="KFRVHLF"/>
<dbReference type="AlphaFoldDB" id="Q4N0C5"/>
<keyword evidence="1" id="KW-0472">Membrane</keyword>
<feature type="transmembrane region" description="Helical" evidence="1">
    <location>
        <begin position="81"/>
        <end position="102"/>
    </location>
</feature>
<reference evidence="2 3" key="1">
    <citation type="journal article" date="2005" name="Science">
        <title>Genome sequence of Theileria parva, a bovine pathogen that transforms lymphocytes.</title>
        <authorList>
            <person name="Gardner M.J."/>
            <person name="Bishop R."/>
            <person name="Shah T."/>
            <person name="de Villiers E.P."/>
            <person name="Carlton J.M."/>
            <person name="Hall N."/>
            <person name="Ren Q."/>
            <person name="Paulsen I.T."/>
            <person name="Pain A."/>
            <person name="Berriman M."/>
            <person name="Wilson R.J.M."/>
            <person name="Sato S."/>
            <person name="Ralph S.A."/>
            <person name="Mann D.J."/>
            <person name="Xiong Z."/>
            <person name="Shallom S.J."/>
            <person name="Weidman J."/>
            <person name="Jiang L."/>
            <person name="Lynn J."/>
            <person name="Weaver B."/>
            <person name="Shoaibi A."/>
            <person name="Domingo A.R."/>
            <person name="Wasawo D."/>
            <person name="Crabtree J."/>
            <person name="Wortman J.R."/>
            <person name="Haas B."/>
            <person name="Angiuoli S.V."/>
            <person name="Creasy T.H."/>
            <person name="Lu C."/>
            <person name="Suh B."/>
            <person name="Silva J.C."/>
            <person name="Utterback T.R."/>
            <person name="Feldblyum T.V."/>
            <person name="Pertea M."/>
            <person name="Allen J."/>
            <person name="Nierman W.C."/>
            <person name="Taracha E.L.N."/>
            <person name="Salzberg S.L."/>
            <person name="White O.R."/>
            <person name="Fitzhugh H.A."/>
            <person name="Morzaria S."/>
            <person name="Venter J.C."/>
            <person name="Fraser C.M."/>
            <person name="Nene V."/>
        </authorList>
    </citation>
    <scope>NUCLEOTIDE SEQUENCE [LARGE SCALE GENOMIC DNA]</scope>
    <source>
        <strain evidence="2 3">Muguga</strain>
    </source>
</reference>
<dbReference type="Proteomes" id="UP000001949">
    <property type="component" value="Unassembled WGS sequence"/>
</dbReference>
<dbReference type="RefSeq" id="XP_763242.1">
    <property type="nucleotide sequence ID" value="XM_758149.1"/>
</dbReference>
<dbReference type="GeneID" id="3500434"/>
<organism evidence="2 3">
    <name type="scientific">Theileria parva</name>
    <name type="common">East coast fever infection agent</name>
    <dbReference type="NCBI Taxonomy" id="5875"/>
    <lineage>
        <taxon>Eukaryota</taxon>
        <taxon>Sar</taxon>
        <taxon>Alveolata</taxon>
        <taxon>Apicomplexa</taxon>
        <taxon>Aconoidasida</taxon>
        <taxon>Piroplasmida</taxon>
        <taxon>Theileriidae</taxon>
        <taxon>Theileria</taxon>
    </lineage>
</organism>
<evidence type="ECO:0000256" key="1">
    <source>
        <dbReference type="SAM" id="Phobius"/>
    </source>
</evidence>
<feature type="transmembrane region" description="Helical" evidence="1">
    <location>
        <begin position="15"/>
        <end position="37"/>
    </location>
</feature>
<accession>Q4N0C5</accession>
<evidence type="ECO:0000313" key="3">
    <source>
        <dbReference type="Proteomes" id="UP000001949"/>
    </source>
</evidence>
<keyword evidence="1" id="KW-1133">Transmembrane helix</keyword>
<gene>
    <name evidence="2" type="ordered locus">TP03_0224</name>
</gene>
<dbReference type="InParanoid" id="Q4N0C5"/>
<keyword evidence="3" id="KW-1185">Reference proteome</keyword>
<dbReference type="VEuPathDB" id="PiroplasmaDB:TpMuguga_03g00224"/>
<dbReference type="eggNOG" id="ENOG502TNCP">
    <property type="taxonomic scope" value="Eukaryota"/>
</dbReference>